<evidence type="ECO:0000259" key="6">
    <source>
        <dbReference type="PROSITE" id="PS51776"/>
    </source>
</evidence>
<evidence type="ECO:0000313" key="9">
    <source>
        <dbReference type="Proteomes" id="UP000007819"/>
    </source>
</evidence>
<dbReference type="OrthoDB" id="10069524at2759"/>
<evidence type="ECO:0000256" key="3">
    <source>
        <dbReference type="ARBA" id="ARBA00023054"/>
    </source>
</evidence>
<sequence length="394" mass="45761">MLLHVFGTSKMDNYKCSLSVVDVYDMAQDIGREFESIIDAYGTDAITGLMPKVVSALEQMEILAMKNERENTTVDDLRATIQQLEMDKQERTEDRIKYEKEMEQIEDKWREDYNELLTTVSRLQDDNRKLTESLQAAEKDKIVDSKSQVLSPDVDTVALQRLRHTVDQMRDSIRSYEHQLYSKSNEVDSLNVQMDRLQTTLKDLRRKHRFAQLQCRGLVEERADILSQLQKQQKEFISLRQRFGVAQKENEDLSKYRDDLPDLKNKAIYDLDDPDRPKFTTNELKDILTERNELKTRVNDLEDELLQYRPVEQSTISSDDEQEEGPVQGPLPLEPDDAPWKRNPESGIRKLFRKMFAETNNSLFSKTSPKHPKLSLSKMAVSIGHSSIMGPPEV</sequence>
<dbReference type="Gene3D" id="6.10.230.10">
    <property type="match status" value="1"/>
</dbReference>
<dbReference type="CDD" id="cd14445">
    <property type="entry name" value="RILP-like"/>
    <property type="match status" value="1"/>
</dbReference>
<organism evidence="8 9">
    <name type="scientific">Acyrthosiphon pisum</name>
    <name type="common">Pea aphid</name>
    <dbReference type="NCBI Taxonomy" id="7029"/>
    <lineage>
        <taxon>Eukaryota</taxon>
        <taxon>Metazoa</taxon>
        <taxon>Ecdysozoa</taxon>
        <taxon>Arthropoda</taxon>
        <taxon>Hexapoda</taxon>
        <taxon>Insecta</taxon>
        <taxon>Pterygota</taxon>
        <taxon>Neoptera</taxon>
        <taxon>Paraneoptera</taxon>
        <taxon>Hemiptera</taxon>
        <taxon>Sternorrhyncha</taxon>
        <taxon>Aphidomorpha</taxon>
        <taxon>Aphidoidea</taxon>
        <taxon>Aphididae</taxon>
        <taxon>Macrosiphini</taxon>
        <taxon>Acyrthosiphon</taxon>
    </lineage>
</organism>
<feature type="domain" description="RH2" evidence="7">
    <location>
        <begin position="276"/>
        <end position="351"/>
    </location>
</feature>
<evidence type="ECO:0000256" key="5">
    <source>
        <dbReference type="SAM" id="MobiDB-lite"/>
    </source>
</evidence>
<dbReference type="SUPFAM" id="SSF161256">
    <property type="entry name" value="RILP dimerisation region"/>
    <property type="match status" value="1"/>
</dbReference>
<accession>A0A8R1W927</accession>
<dbReference type="InterPro" id="IPR034744">
    <property type="entry name" value="RH2"/>
</dbReference>
<keyword evidence="1" id="KW-0813">Transport</keyword>
<dbReference type="InterPro" id="IPR051241">
    <property type="entry name" value="DZIP_RILPL"/>
</dbReference>
<dbReference type="GO" id="GO:0036064">
    <property type="term" value="C:ciliary basal body"/>
    <property type="evidence" value="ECO:0007669"/>
    <property type="project" value="TreeGrafter"/>
</dbReference>
<protein>
    <submittedName>
        <fullName evidence="8">Uncharacterized protein</fullName>
    </submittedName>
</protein>
<feature type="coiled-coil region" evidence="4">
    <location>
        <begin position="246"/>
        <end position="304"/>
    </location>
</feature>
<dbReference type="Proteomes" id="UP000007819">
    <property type="component" value="Chromosome A1"/>
</dbReference>
<evidence type="ECO:0000313" key="8">
    <source>
        <dbReference type="EnsemblMetazoa" id="XP_003245071.1"/>
    </source>
</evidence>
<dbReference type="GeneID" id="100164684"/>
<dbReference type="GO" id="GO:0031267">
    <property type="term" value="F:small GTPase binding"/>
    <property type="evidence" value="ECO:0007669"/>
    <property type="project" value="TreeGrafter"/>
</dbReference>
<feature type="coiled-coil region" evidence="4">
    <location>
        <begin position="67"/>
        <end position="221"/>
    </location>
</feature>
<reference evidence="9" key="1">
    <citation type="submission" date="2010-06" db="EMBL/GenBank/DDBJ databases">
        <authorList>
            <person name="Jiang H."/>
            <person name="Abraham K."/>
            <person name="Ali S."/>
            <person name="Alsbrooks S.L."/>
            <person name="Anim B.N."/>
            <person name="Anosike U.S."/>
            <person name="Attaway T."/>
            <person name="Bandaranaike D.P."/>
            <person name="Battles P.K."/>
            <person name="Bell S.N."/>
            <person name="Bell A.V."/>
            <person name="Beltran B."/>
            <person name="Bickham C."/>
            <person name="Bustamante Y."/>
            <person name="Caleb T."/>
            <person name="Canada A."/>
            <person name="Cardenas V."/>
            <person name="Carter K."/>
            <person name="Chacko J."/>
            <person name="Chandrabose M.N."/>
            <person name="Chavez D."/>
            <person name="Chavez A."/>
            <person name="Chen L."/>
            <person name="Chu H.-S."/>
            <person name="Claassen K.J."/>
            <person name="Cockrell R."/>
            <person name="Collins M."/>
            <person name="Cooper J.A."/>
            <person name="Cree A."/>
            <person name="Curry S.M."/>
            <person name="Da Y."/>
            <person name="Dao M.D."/>
            <person name="Das B."/>
            <person name="Davila M.-L."/>
            <person name="Davy-Carroll L."/>
            <person name="Denson S."/>
            <person name="Dinh H."/>
            <person name="Ebong V.E."/>
            <person name="Edwards J.R."/>
            <person name="Egan A."/>
            <person name="El-Daye J."/>
            <person name="Escobedo L."/>
            <person name="Fernandez S."/>
            <person name="Fernando P.R."/>
            <person name="Flagg N."/>
            <person name="Forbes L.D."/>
            <person name="Fowler R.G."/>
            <person name="Fu Q."/>
            <person name="Gabisi R.A."/>
            <person name="Ganer J."/>
            <person name="Garbino Pronczuk A."/>
            <person name="Garcia R.M."/>
            <person name="Garner T."/>
            <person name="Garrett T.E."/>
            <person name="Gonzalez D.A."/>
            <person name="Hamid H."/>
            <person name="Hawkins E.S."/>
            <person name="Hirani K."/>
            <person name="Hogues M.E."/>
            <person name="Hollins B."/>
            <person name="Hsiao C.-H."/>
            <person name="Jabil R."/>
            <person name="James M.L."/>
            <person name="Jhangiani S.N."/>
            <person name="Johnson B."/>
            <person name="Johnson Q."/>
            <person name="Joshi V."/>
            <person name="Kalu J.B."/>
            <person name="Kam C."/>
            <person name="Kashfia A."/>
            <person name="Keebler J."/>
            <person name="Kisamo H."/>
            <person name="Kovar C.L."/>
            <person name="Lago L.A."/>
            <person name="Lai C.-Y."/>
            <person name="Laidlaw J."/>
            <person name="Lara F."/>
            <person name="Le T.-K."/>
            <person name="Lee S.L."/>
            <person name="Legall F.H."/>
            <person name="Lemon S.J."/>
            <person name="Lewis L.R."/>
            <person name="Li B."/>
            <person name="Liu Y."/>
            <person name="Liu Y.-S."/>
            <person name="Lopez J."/>
            <person name="Lozado R.J."/>
            <person name="Lu J."/>
            <person name="Madu R.C."/>
            <person name="Maheshwari M."/>
            <person name="Maheshwari R."/>
            <person name="Malloy K."/>
            <person name="Martinez E."/>
            <person name="Mathew T."/>
            <person name="Mercado I.C."/>
            <person name="Mercado C."/>
            <person name="Meyer B."/>
            <person name="Montgomery K."/>
            <person name="Morgan M.B."/>
            <person name="Munidasa M."/>
            <person name="Nazareth L.V."/>
            <person name="Nelson J."/>
            <person name="Ng B.M."/>
            <person name="Nguyen N.B."/>
            <person name="Nguyen P.Q."/>
            <person name="Nguyen T."/>
            <person name="Obregon M."/>
            <person name="Okwuonu G.O."/>
            <person name="Onwere C.G."/>
            <person name="Orozco G."/>
            <person name="Parra A."/>
            <person name="Patel S."/>
            <person name="Patil S."/>
            <person name="Perez A."/>
            <person name="Perez Y."/>
            <person name="Pham C."/>
            <person name="Primus E.L."/>
            <person name="Pu L.-L."/>
            <person name="Puazo M."/>
            <person name="Qin X."/>
            <person name="Quiroz J.B."/>
            <person name="Reese J."/>
            <person name="Richards S."/>
            <person name="Rives C.M."/>
            <person name="Robberts R."/>
            <person name="Ruiz S.J."/>
            <person name="Ruiz M.J."/>
            <person name="Santibanez J."/>
            <person name="Schneider B.W."/>
            <person name="Sisson I."/>
            <person name="Smith M."/>
            <person name="Sodergren E."/>
            <person name="Song X.-Z."/>
            <person name="Song B.B."/>
            <person name="Summersgill H."/>
            <person name="Thelus R."/>
            <person name="Thornton R.D."/>
            <person name="Trejos Z.Y."/>
            <person name="Usmani K."/>
            <person name="Vattathil S."/>
            <person name="Villasana D."/>
            <person name="Walker D.L."/>
            <person name="Wang S."/>
            <person name="Wang K."/>
            <person name="White C.S."/>
            <person name="Williams A.C."/>
            <person name="Williamson J."/>
            <person name="Wilson K."/>
            <person name="Woghiren I.O."/>
            <person name="Woodworth J.R."/>
            <person name="Worley K.C."/>
            <person name="Wright R.A."/>
            <person name="Wu W."/>
            <person name="Young L."/>
            <person name="Zhang L."/>
            <person name="Zhang J."/>
            <person name="Zhu Y."/>
            <person name="Muzny D.M."/>
            <person name="Weinstock G."/>
            <person name="Gibbs R.A."/>
        </authorList>
    </citation>
    <scope>NUCLEOTIDE SEQUENCE [LARGE SCALE GENOMIC DNA]</scope>
    <source>
        <strain evidence="9">LSR1</strain>
    </source>
</reference>
<dbReference type="GO" id="GO:0005737">
    <property type="term" value="C:cytoplasm"/>
    <property type="evidence" value="ECO:0007669"/>
    <property type="project" value="TreeGrafter"/>
</dbReference>
<keyword evidence="3 4" id="KW-0175">Coiled coil</keyword>
<dbReference type="CTD" id="31090"/>
<feature type="domain" description="RH1" evidence="6">
    <location>
        <begin position="6"/>
        <end position="94"/>
    </location>
</feature>
<dbReference type="PANTHER" id="PTHR21502">
    <property type="entry name" value="ZINC FINGER PROTEIN DZIP1"/>
    <property type="match status" value="1"/>
</dbReference>
<feature type="region of interest" description="Disordered" evidence="5">
    <location>
        <begin position="313"/>
        <end position="344"/>
    </location>
</feature>
<dbReference type="Gene3D" id="1.20.58.1770">
    <property type="match status" value="1"/>
</dbReference>
<dbReference type="PROSITE" id="PS51777">
    <property type="entry name" value="RH2"/>
    <property type="match status" value="1"/>
</dbReference>
<dbReference type="PROSITE" id="PS51776">
    <property type="entry name" value="RH1"/>
    <property type="match status" value="1"/>
</dbReference>
<proteinExistence type="predicted"/>
<dbReference type="GO" id="GO:0051959">
    <property type="term" value="F:dynein light intermediate chain binding"/>
    <property type="evidence" value="ECO:0007669"/>
    <property type="project" value="TreeGrafter"/>
</dbReference>
<evidence type="ECO:0000256" key="2">
    <source>
        <dbReference type="ARBA" id="ARBA00022927"/>
    </source>
</evidence>
<dbReference type="Pfam" id="PF09744">
    <property type="entry name" value="RH1"/>
    <property type="match status" value="1"/>
</dbReference>
<dbReference type="InterPro" id="IPR021563">
    <property type="entry name" value="RILP_dimer"/>
</dbReference>
<keyword evidence="2" id="KW-0653">Protein transport</keyword>
<dbReference type="PANTHER" id="PTHR21502:SF4">
    <property type="entry name" value="RILP-LIKE PROTEIN HOMOLOG"/>
    <property type="match status" value="1"/>
</dbReference>
<dbReference type="EnsemblMetazoa" id="XM_003245023.4">
    <property type="protein sequence ID" value="XP_003245071.1"/>
    <property type="gene ID" value="LOC100164684"/>
</dbReference>
<evidence type="ECO:0000256" key="1">
    <source>
        <dbReference type="ARBA" id="ARBA00022448"/>
    </source>
</evidence>
<dbReference type="RefSeq" id="XP_003245071.1">
    <property type="nucleotide sequence ID" value="XM_003245023.3"/>
</dbReference>
<dbReference type="Pfam" id="PF11461">
    <property type="entry name" value="RILP"/>
    <property type="match status" value="1"/>
</dbReference>
<dbReference type="GO" id="GO:0015031">
    <property type="term" value="P:protein transport"/>
    <property type="evidence" value="ECO:0007669"/>
    <property type="project" value="UniProtKB-KW"/>
</dbReference>
<evidence type="ECO:0000259" key="7">
    <source>
        <dbReference type="PROSITE" id="PS51777"/>
    </source>
</evidence>
<keyword evidence="9" id="KW-1185">Reference proteome</keyword>
<reference evidence="8" key="2">
    <citation type="submission" date="2022-06" db="UniProtKB">
        <authorList>
            <consortium name="EnsemblMetazoa"/>
        </authorList>
    </citation>
    <scope>IDENTIFICATION</scope>
</reference>
<name>A0A8R1W927_ACYPI</name>
<dbReference type="InterPro" id="IPR034743">
    <property type="entry name" value="RH1"/>
</dbReference>
<dbReference type="GO" id="GO:0060271">
    <property type="term" value="P:cilium assembly"/>
    <property type="evidence" value="ECO:0007669"/>
    <property type="project" value="TreeGrafter"/>
</dbReference>
<dbReference type="GO" id="GO:0046983">
    <property type="term" value="F:protein dimerization activity"/>
    <property type="evidence" value="ECO:0007669"/>
    <property type="project" value="InterPro"/>
</dbReference>
<dbReference type="AlphaFoldDB" id="A0A8R1W927"/>
<evidence type="ECO:0000256" key="4">
    <source>
        <dbReference type="SAM" id="Coils"/>
    </source>
</evidence>